<reference evidence="1 2" key="1">
    <citation type="submission" date="2012-05" db="EMBL/GenBank/DDBJ databases">
        <authorList>
            <person name="Weinstock G."/>
            <person name="Sodergren E."/>
            <person name="Lobos E.A."/>
            <person name="Fulton L."/>
            <person name="Fulton R."/>
            <person name="Courtney L."/>
            <person name="Fronick C."/>
            <person name="O'Laughlin M."/>
            <person name="Godfrey J."/>
            <person name="Wilson R.M."/>
            <person name="Miner T."/>
            <person name="Farmer C."/>
            <person name="Delehaunty K."/>
            <person name="Cordes M."/>
            <person name="Minx P."/>
            <person name="Tomlinson C."/>
            <person name="Chen J."/>
            <person name="Wollam A."/>
            <person name="Pepin K.H."/>
            <person name="Bhonagiri V."/>
            <person name="Zhang X."/>
            <person name="Suruliraj S."/>
            <person name="Warren W."/>
            <person name="Mitreva M."/>
            <person name="Mardis E.R."/>
            <person name="Wilson R.K."/>
        </authorList>
    </citation>
    <scope>NUCLEOTIDE SEQUENCE [LARGE SCALE GENOMIC DNA]</scope>
    <source>
        <strain evidence="1 2">F0037</strain>
    </source>
</reference>
<dbReference type="EMBL" id="AMEQ01000010">
    <property type="protein sequence ID" value="EKY02793.1"/>
    <property type="molecule type" value="Genomic_DNA"/>
</dbReference>
<evidence type="ECO:0000313" key="2">
    <source>
        <dbReference type="Proteomes" id="UP000010408"/>
    </source>
</evidence>
<dbReference type="HOGENOM" id="CLU_2900348_0_0_10"/>
<accession>L1NHG1</accession>
<proteinExistence type="predicted"/>
<dbReference type="STRING" id="1127696.HMPREF9134_00236"/>
<organism evidence="1 2">
    <name type="scientific">Porphyromonas catoniae F0037</name>
    <dbReference type="NCBI Taxonomy" id="1127696"/>
    <lineage>
        <taxon>Bacteria</taxon>
        <taxon>Pseudomonadati</taxon>
        <taxon>Bacteroidota</taxon>
        <taxon>Bacteroidia</taxon>
        <taxon>Bacteroidales</taxon>
        <taxon>Porphyromonadaceae</taxon>
        <taxon>Porphyromonas</taxon>
    </lineage>
</organism>
<dbReference type="AlphaFoldDB" id="L1NHG1"/>
<dbReference type="Proteomes" id="UP000010408">
    <property type="component" value="Unassembled WGS sequence"/>
</dbReference>
<gene>
    <name evidence="1" type="ORF">HMPREF9134_00236</name>
</gene>
<name>L1NHG1_9PORP</name>
<evidence type="ECO:0000313" key="1">
    <source>
        <dbReference type="EMBL" id="EKY02793.1"/>
    </source>
</evidence>
<protein>
    <submittedName>
        <fullName evidence="1">Uncharacterized protein</fullName>
    </submittedName>
</protein>
<sequence>MLSYNKWSKYAHPFFLARACPKMCDACAIIAFEGASLGVICICLEILARVSATPMQGSERKS</sequence>
<comment type="caution">
    <text evidence="1">The sequence shown here is derived from an EMBL/GenBank/DDBJ whole genome shotgun (WGS) entry which is preliminary data.</text>
</comment>